<comment type="caution">
    <text evidence="2">The sequence shown here is derived from an EMBL/GenBank/DDBJ whole genome shotgun (WGS) entry which is preliminary data.</text>
</comment>
<dbReference type="Proteomes" id="UP001231675">
    <property type="component" value="Unassembled WGS sequence"/>
</dbReference>
<organism evidence="2 3">
    <name type="scientific">Streptomyces griseoviridis</name>
    <dbReference type="NCBI Taxonomy" id="45398"/>
    <lineage>
        <taxon>Bacteria</taxon>
        <taxon>Bacillati</taxon>
        <taxon>Actinomycetota</taxon>
        <taxon>Actinomycetes</taxon>
        <taxon>Kitasatosporales</taxon>
        <taxon>Streptomycetaceae</taxon>
        <taxon>Streptomyces</taxon>
    </lineage>
</organism>
<evidence type="ECO:0000313" key="2">
    <source>
        <dbReference type="EMBL" id="MDP9686286.1"/>
    </source>
</evidence>
<feature type="transmembrane region" description="Helical" evidence="1">
    <location>
        <begin position="63"/>
        <end position="87"/>
    </location>
</feature>
<accession>A0ABT9LRW5</accession>
<name>A0ABT9LRW5_STRGD</name>
<keyword evidence="1" id="KW-0472">Membrane</keyword>
<dbReference type="RefSeq" id="WP_189422437.1">
    <property type="nucleotide sequence ID" value="NZ_BMSM01000024.1"/>
</dbReference>
<proteinExistence type="predicted"/>
<feature type="transmembrane region" description="Helical" evidence="1">
    <location>
        <begin position="93"/>
        <end position="118"/>
    </location>
</feature>
<dbReference type="GeneID" id="91555770"/>
<keyword evidence="1" id="KW-1133">Transmembrane helix</keyword>
<gene>
    <name evidence="2" type="ORF">J2S47_006788</name>
</gene>
<keyword evidence="3" id="KW-1185">Reference proteome</keyword>
<reference evidence="2 3" key="1">
    <citation type="submission" date="2023-07" db="EMBL/GenBank/DDBJ databases">
        <title>Sequencing the genomes of 1000 actinobacteria strains.</title>
        <authorList>
            <person name="Klenk H.-P."/>
        </authorList>
    </citation>
    <scope>NUCLEOTIDE SEQUENCE [LARGE SCALE GENOMIC DNA]</scope>
    <source>
        <strain evidence="2 3">DSM 40229</strain>
    </source>
</reference>
<evidence type="ECO:0000313" key="3">
    <source>
        <dbReference type="Proteomes" id="UP001231675"/>
    </source>
</evidence>
<evidence type="ECO:0000256" key="1">
    <source>
        <dbReference type="SAM" id="Phobius"/>
    </source>
</evidence>
<sequence length="323" mass="35418">MTLDEERYYRTPERQGERRLTRTMSKQVAYDVVLDCLSRAPDEVPRTRALIGAGEKEPWWNSLFGLFLAVLGTYGAYASGWGVYVLLQEAPRAVAIACGVCTGLVWYVLMGAAGISLANRLDRAGRRDGLVHRGTDTVLACVRALEALEAERAGLLQEVDALYRRIEPRVLLAHRTRRTMGRSSPRRTVARQHAELVAGALRRDLCRVDAEPQEALRDLAGKLVTVCERYAEGRVGQLLPEVDLEDVEPVTLARQRLRETAHMVGVIVAMFCGALAAWLGCRVAGLPSGLPLDLAPVVGMVLGGLLAGGWQRMVRVAELLPGQ</sequence>
<keyword evidence="1" id="KW-0812">Transmembrane</keyword>
<feature type="transmembrane region" description="Helical" evidence="1">
    <location>
        <begin position="261"/>
        <end position="280"/>
    </location>
</feature>
<protein>
    <submittedName>
        <fullName evidence="2">Uncharacterized protein</fullName>
    </submittedName>
</protein>
<dbReference type="EMBL" id="JAURUD010000001">
    <property type="protein sequence ID" value="MDP9686286.1"/>
    <property type="molecule type" value="Genomic_DNA"/>
</dbReference>
<feature type="transmembrane region" description="Helical" evidence="1">
    <location>
        <begin position="292"/>
        <end position="310"/>
    </location>
</feature>